<dbReference type="Proteomes" id="UP000234789">
    <property type="component" value="Unassembled WGS sequence"/>
</dbReference>
<gene>
    <name evidence="2" type="ORF">B8V81_2112</name>
</gene>
<dbReference type="EMBL" id="NFEZ01000004">
    <property type="protein sequence ID" value="PLT43681.1"/>
    <property type="molecule type" value="Genomic_DNA"/>
</dbReference>
<evidence type="ECO:0000313" key="2">
    <source>
        <dbReference type="EMBL" id="PLT43681.1"/>
    </source>
</evidence>
<accession>A0A2N5N019</accession>
<evidence type="ECO:0000256" key="1">
    <source>
        <dbReference type="SAM" id="Phobius"/>
    </source>
</evidence>
<keyword evidence="1" id="KW-1133">Transmembrane helix</keyword>
<comment type="caution">
    <text evidence="2">The sequence shown here is derived from an EMBL/GenBank/DDBJ whole genome shotgun (WGS) entry which is preliminary data.</text>
</comment>
<sequence>MEMLVIFGAAYVMPGLAFFFMLAILQLFAKEKSDALKIVASLLFGAMMWIFSMSIYIAAG</sequence>
<proteinExistence type="predicted"/>
<dbReference type="AlphaFoldDB" id="A0A2N5N019"/>
<dbReference type="RefSeq" id="WP_028600682.1">
    <property type="nucleotide sequence ID" value="NZ_BIMM01000014.1"/>
</dbReference>
<keyword evidence="1" id="KW-0812">Transmembrane</keyword>
<evidence type="ECO:0000313" key="3">
    <source>
        <dbReference type="Proteomes" id="UP000234789"/>
    </source>
</evidence>
<feature type="transmembrane region" description="Helical" evidence="1">
    <location>
        <begin position="6"/>
        <end position="28"/>
    </location>
</feature>
<keyword evidence="1" id="KW-0472">Membrane</keyword>
<keyword evidence="3" id="KW-1185">Reference proteome</keyword>
<name>A0A2N5N019_9BACL</name>
<feature type="transmembrane region" description="Helical" evidence="1">
    <location>
        <begin position="35"/>
        <end position="59"/>
    </location>
</feature>
<protein>
    <submittedName>
        <fullName evidence="2">Uncharacterized protein</fullName>
    </submittedName>
</protein>
<reference evidence="2 3" key="1">
    <citation type="submission" date="2017-05" db="EMBL/GenBank/DDBJ databases">
        <title>Functional genome analysis of Paenibacillus pasadenensis strain R16: insights on endophytic life style and antifungal activity.</title>
        <authorList>
            <person name="Passera A."/>
            <person name="Marcolungo L."/>
            <person name="Casati P."/>
            <person name="Brasca M."/>
            <person name="Quaglino F."/>
            <person name="Delledonne M."/>
        </authorList>
    </citation>
    <scope>NUCLEOTIDE SEQUENCE [LARGE SCALE GENOMIC DNA]</scope>
    <source>
        <strain evidence="2 3">R16</strain>
    </source>
</reference>
<organism evidence="2 3">
    <name type="scientific">Paenibacillus pasadenensis</name>
    <dbReference type="NCBI Taxonomy" id="217090"/>
    <lineage>
        <taxon>Bacteria</taxon>
        <taxon>Bacillati</taxon>
        <taxon>Bacillota</taxon>
        <taxon>Bacilli</taxon>
        <taxon>Bacillales</taxon>
        <taxon>Paenibacillaceae</taxon>
        <taxon>Paenibacillus</taxon>
    </lineage>
</organism>